<evidence type="ECO:0000256" key="1">
    <source>
        <dbReference type="SAM" id="Phobius"/>
    </source>
</evidence>
<organism evidence="2 3">
    <name type="scientific">Paenibacillus auburnensis</name>
    <dbReference type="NCBI Taxonomy" id="2905649"/>
    <lineage>
        <taxon>Bacteria</taxon>
        <taxon>Bacillati</taxon>
        <taxon>Bacillota</taxon>
        <taxon>Bacilli</taxon>
        <taxon>Bacillales</taxon>
        <taxon>Paenibacillaceae</taxon>
        <taxon>Paenibacillus</taxon>
    </lineage>
</organism>
<evidence type="ECO:0000313" key="3">
    <source>
        <dbReference type="Proteomes" id="UP000838324"/>
    </source>
</evidence>
<evidence type="ECO:0000313" key="2">
    <source>
        <dbReference type="EMBL" id="CAH1213556.1"/>
    </source>
</evidence>
<comment type="caution">
    <text evidence="2">The sequence shown here is derived from an EMBL/GenBank/DDBJ whole genome shotgun (WGS) entry which is preliminary data.</text>
</comment>
<reference evidence="2" key="1">
    <citation type="submission" date="2022-01" db="EMBL/GenBank/DDBJ databases">
        <authorList>
            <person name="Criscuolo A."/>
        </authorList>
    </citation>
    <scope>NUCLEOTIDE SEQUENCE</scope>
    <source>
        <strain evidence="2">CIP111892</strain>
    </source>
</reference>
<feature type="transmembrane region" description="Helical" evidence="1">
    <location>
        <begin position="12"/>
        <end position="31"/>
    </location>
</feature>
<keyword evidence="3" id="KW-1185">Reference proteome</keyword>
<sequence length="36" mass="3847">MKKKLEGIRYSRLAINAIIVASVIIALTSGFKIGGN</sequence>
<proteinExistence type="predicted"/>
<keyword evidence="1" id="KW-1133">Transmembrane helix</keyword>
<dbReference type="EMBL" id="CAKMMG010000006">
    <property type="protein sequence ID" value="CAH1213556.1"/>
    <property type="molecule type" value="Genomic_DNA"/>
</dbReference>
<name>A0ABM9CGY6_9BACL</name>
<keyword evidence="1" id="KW-0812">Transmembrane</keyword>
<accession>A0ABM9CGY6</accession>
<protein>
    <submittedName>
        <fullName evidence="2">Uncharacterized protein</fullName>
    </submittedName>
</protein>
<keyword evidence="1" id="KW-0472">Membrane</keyword>
<gene>
    <name evidence="2" type="ORF">PAECIP111892_03870</name>
</gene>
<dbReference type="Proteomes" id="UP000838324">
    <property type="component" value="Unassembled WGS sequence"/>
</dbReference>